<name>A0A9X3C7Z6_9FLAO</name>
<keyword evidence="2" id="KW-1185">Reference proteome</keyword>
<dbReference type="EMBL" id="JAOZEW010000023">
    <property type="protein sequence ID" value="MCV9929818.1"/>
    <property type="molecule type" value="Genomic_DNA"/>
</dbReference>
<reference evidence="1" key="1">
    <citation type="submission" date="2022-10" db="EMBL/GenBank/DDBJ databases">
        <title>Two novel species of Flavobacterium.</title>
        <authorList>
            <person name="Liu Q."/>
            <person name="Xin Y.-H."/>
        </authorList>
    </citation>
    <scope>NUCLEOTIDE SEQUENCE</scope>
    <source>
        <strain evidence="1">LS1R49</strain>
    </source>
</reference>
<accession>A0A9X3C7Z6</accession>
<dbReference type="Proteomes" id="UP001151079">
    <property type="component" value="Unassembled WGS sequence"/>
</dbReference>
<dbReference type="RefSeq" id="WP_264207903.1">
    <property type="nucleotide sequence ID" value="NZ_JAOZEW010000023.1"/>
</dbReference>
<protein>
    <submittedName>
        <fullName evidence="1">Uncharacterized protein</fullName>
    </submittedName>
</protein>
<gene>
    <name evidence="1" type="ORF">OIU83_19305</name>
</gene>
<evidence type="ECO:0000313" key="1">
    <source>
        <dbReference type="EMBL" id="MCV9929818.1"/>
    </source>
</evidence>
<proteinExistence type="predicted"/>
<dbReference type="AlphaFoldDB" id="A0A9X3C7Z6"/>
<comment type="caution">
    <text evidence="1">The sequence shown here is derived from an EMBL/GenBank/DDBJ whole genome shotgun (WGS) entry which is preliminary data.</text>
</comment>
<organism evidence="1 2">
    <name type="scientific">Flavobacterium shii</name>
    <dbReference type="NCBI Taxonomy" id="2987687"/>
    <lineage>
        <taxon>Bacteria</taxon>
        <taxon>Pseudomonadati</taxon>
        <taxon>Bacteroidota</taxon>
        <taxon>Flavobacteriia</taxon>
        <taxon>Flavobacteriales</taxon>
        <taxon>Flavobacteriaceae</taxon>
        <taxon>Flavobacterium</taxon>
    </lineage>
</organism>
<evidence type="ECO:0000313" key="2">
    <source>
        <dbReference type="Proteomes" id="UP001151079"/>
    </source>
</evidence>
<sequence length="148" mass="16589">MSITRIIGGTLKKTATDNIDIRATEGNVDFIATQNNNWHGDQEGVFYHDYEPLHPADSLANEINITLNIFFDGTQNNKTNTLEGKKYKESNQEDDSYTNAFSNVARGYDTVATDVPFQESIYIEGIGTSDKESDDIFPDVALVWEIEV</sequence>